<name>B8LN15_PICSI</name>
<sequence>MDVGLKSLPDHSATSPNLPRCCWRDWNTISKALYLASRHGERFTAEANLLHRREEGI</sequence>
<accession>B8LN15</accession>
<organism evidence="1">
    <name type="scientific">Picea sitchensis</name>
    <name type="common">Sitka spruce</name>
    <name type="synonym">Pinus sitchensis</name>
    <dbReference type="NCBI Taxonomy" id="3332"/>
    <lineage>
        <taxon>Eukaryota</taxon>
        <taxon>Viridiplantae</taxon>
        <taxon>Streptophyta</taxon>
        <taxon>Embryophyta</taxon>
        <taxon>Tracheophyta</taxon>
        <taxon>Spermatophyta</taxon>
        <taxon>Pinopsida</taxon>
        <taxon>Pinidae</taxon>
        <taxon>Conifers I</taxon>
        <taxon>Pinales</taxon>
        <taxon>Pinaceae</taxon>
        <taxon>Picea</taxon>
    </lineage>
</organism>
<dbReference type="AlphaFoldDB" id="B8LN15"/>
<reference evidence="1" key="1">
    <citation type="submission" date="2007-06" db="EMBL/GenBank/DDBJ databases">
        <title>Full length cDNA sequences from Sitka Spruce (Picea sitchensis).</title>
        <authorList>
            <person name="Ralph S.G."/>
            <person name="Chun H.E."/>
            <person name="Liao N."/>
            <person name="Ali J."/>
            <person name="Reid K."/>
            <person name="Kolosova N."/>
            <person name="Cooper N."/>
            <person name="Cullis C."/>
            <person name="Jancsik S."/>
            <person name="Moore R."/>
            <person name="Mayo M."/>
            <person name="Wagner S."/>
            <person name="Holt R.A."/>
            <person name="Jones S.J.M."/>
            <person name="Marra M.A."/>
            <person name="Ritland C.E."/>
            <person name="Ritland K."/>
            <person name="Bohlmann J."/>
        </authorList>
    </citation>
    <scope>NUCLEOTIDE SEQUENCE</scope>
    <source>
        <tissue evidence="1">Green portion of the leader tissue</tissue>
    </source>
</reference>
<proteinExistence type="evidence at transcript level"/>
<evidence type="ECO:0000313" key="1">
    <source>
        <dbReference type="EMBL" id="ABR17045.1"/>
    </source>
</evidence>
<protein>
    <submittedName>
        <fullName evidence="1">Uncharacterized protein</fullName>
    </submittedName>
</protein>
<dbReference type="EMBL" id="EF677202">
    <property type="protein sequence ID" value="ABR17045.1"/>
    <property type="molecule type" value="mRNA"/>
</dbReference>